<dbReference type="RefSeq" id="XP_024941831.1">
    <property type="nucleotide sequence ID" value="XM_025086063.1"/>
</dbReference>
<dbReference type="RefSeq" id="XP_024941830.1">
    <property type="nucleotide sequence ID" value="XM_025086062.1"/>
</dbReference>
<reference evidence="2 3" key="1">
    <citation type="submission" date="2025-04" db="UniProtKB">
        <authorList>
            <consortium name="RefSeq"/>
        </authorList>
    </citation>
    <scope>IDENTIFICATION</scope>
</reference>
<evidence type="ECO:0000313" key="4">
    <source>
        <dbReference type="RefSeq" id="XP_024941829.1"/>
    </source>
</evidence>
<dbReference type="AlphaFoldDB" id="A0AAJ7RIZ8"/>
<dbReference type="KEGG" id="ccin:107268761"/>
<dbReference type="RefSeq" id="XP_024941828.1">
    <property type="nucleotide sequence ID" value="XM_025086060.1"/>
</dbReference>
<dbReference type="RefSeq" id="XP_024941829.1">
    <property type="nucleotide sequence ID" value="XM_025086061.1"/>
</dbReference>
<evidence type="ECO:0000313" key="2">
    <source>
        <dbReference type="RefSeq" id="XP_015597324.2"/>
    </source>
</evidence>
<organism evidence="1 3">
    <name type="scientific">Cephus cinctus</name>
    <name type="common">Wheat stem sawfly</name>
    <dbReference type="NCBI Taxonomy" id="211228"/>
    <lineage>
        <taxon>Eukaryota</taxon>
        <taxon>Metazoa</taxon>
        <taxon>Ecdysozoa</taxon>
        <taxon>Arthropoda</taxon>
        <taxon>Hexapoda</taxon>
        <taxon>Insecta</taxon>
        <taxon>Pterygota</taxon>
        <taxon>Neoptera</taxon>
        <taxon>Endopterygota</taxon>
        <taxon>Hymenoptera</taxon>
        <taxon>Cephoidea</taxon>
        <taxon>Cephidae</taxon>
        <taxon>Cephus</taxon>
    </lineage>
</organism>
<evidence type="ECO:0000313" key="5">
    <source>
        <dbReference type="RefSeq" id="XP_024941830.1"/>
    </source>
</evidence>
<gene>
    <name evidence="2 3 4 5 6" type="primary">LOC107268761</name>
</gene>
<accession>A0AAJ7RIZ8</accession>
<evidence type="ECO:0000313" key="3">
    <source>
        <dbReference type="RefSeq" id="XP_024941828.1"/>
    </source>
</evidence>
<evidence type="ECO:0000313" key="1">
    <source>
        <dbReference type="Proteomes" id="UP000694920"/>
    </source>
</evidence>
<protein>
    <submittedName>
        <fullName evidence="2 3">Uncharacterized protein LOC107268761</fullName>
    </submittedName>
</protein>
<dbReference type="GeneID" id="107268761"/>
<evidence type="ECO:0000313" key="6">
    <source>
        <dbReference type="RefSeq" id="XP_024941831.1"/>
    </source>
</evidence>
<sequence length="158" mass="18415">MNSRSKQKRSNNTTSLFLFFFLSKDKERLSISTTLQGYKKGRPTKSLQSTKIIEYTKNGNSTEGQNISSIHRYYRIQDYGEDEERDHEEEQQRAGGNYGQKEELNIGGNFKGNNSAIQSFKHNRLHAAHLLCGMWGMGYGIFHTMRDTRTLWSVFFKW</sequence>
<dbReference type="RefSeq" id="XP_015597324.2">
    <property type="nucleotide sequence ID" value="XM_015741838.2"/>
</dbReference>
<dbReference type="Proteomes" id="UP000694920">
    <property type="component" value="Unplaced"/>
</dbReference>
<name>A0AAJ7RIZ8_CEPCN</name>
<keyword evidence="1" id="KW-1185">Reference proteome</keyword>
<proteinExistence type="predicted"/>